<dbReference type="Proteomes" id="UP000179807">
    <property type="component" value="Unassembled WGS sequence"/>
</dbReference>
<dbReference type="EMBL" id="MLAK01000639">
    <property type="protein sequence ID" value="OHT09402.1"/>
    <property type="molecule type" value="Genomic_DNA"/>
</dbReference>
<accession>A0A1J4KEG2</accession>
<dbReference type="AlphaFoldDB" id="A0A1J4KEG2"/>
<organism evidence="1 2">
    <name type="scientific">Tritrichomonas foetus</name>
    <dbReference type="NCBI Taxonomy" id="1144522"/>
    <lineage>
        <taxon>Eukaryota</taxon>
        <taxon>Metamonada</taxon>
        <taxon>Parabasalia</taxon>
        <taxon>Tritrichomonadida</taxon>
        <taxon>Tritrichomonadidae</taxon>
        <taxon>Tritrichomonas</taxon>
    </lineage>
</organism>
<evidence type="ECO:0000313" key="1">
    <source>
        <dbReference type="EMBL" id="OHT09402.1"/>
    </source>
</evidence>
<name>A0A1J4KEG2_9EUKA</name>
<evidence type="ECO:0000313" key="2">
    <source>
        <dbReference type="Proteomes" id="UP000179807"/>
    </source>
</evidence>
<keyword evidence="2" id="KW-1185">Reference proteome</keyword>
<protein>
    <submittedName>
        <fullName evidence="1">Uncharacterized protein</fullName>
    </submittedName>
</protein>
<sequence>MFIFFIINSPTEDYLALRDRAFFERGFINWYNPETVDFTSHNFFIQMQKLARTVRNSSLISLYLFHKNELPHIIDAKSIANEIVLKHADLFRLINPMFLQIMTHILGEYIQNPSLFAKAIHDFFSDDPSDLLFFAHITFPSLYSFSYIPDLMSNAVDLVMNLLNIDPGDITAHFASALYLTNPRFNDELWTTFFRELRRNPNLNEFNVFISSLSVACKHLSPSHSDLSQKIFKIGRGVFSHIFIDFLFQPSLKIHLKCDLSSKCFKCSLSDDFKSIRINPECDKLTLIYEKMSTVEIPENESLLYGGFTGIGLNQYPVYLSAYELRLIFNIINGVSNRHANAAKALLRCKKEEFEVFVSGEFQIRKALSDLKKPPPVNIICNDLSQFIHTRIKSQNKLKSESKNEKENDEIDVEFQRCFAAVEKYAKDNHLDTLSLIEPSLFDDERKMSFRNFSSIRKSLHFFQNDEFKKFVYSSMIHKAETALRSFEKNLTFLQYQKQYSIVMNCAYPFFDKLLNHFVFTEEDFVWPTEIDFRAKLFTFNDNQKLHNLTSNENNTMAASKINKCQVKTVEIELCDRIIKEMIDIKNEFDSALKTSISDQIQIIPQIVNEIESVIKIAGNNLVFTKLFEMILKSDFGESLLTTLSVFKNEIRQYLPPDDGYAKLIIDNWGKIDQAVHNLLSE</sequence>
<reference evidence="1" key="1">
    <citation type="submission" date="2016-10" db="EMBL/GenBank/DDBJ databases">
        <authorList>
            <person name="Benchimol M."/>
            <person name="Almeida L.G."/>
            <person name="Vasconcelos A.T."/>
            <person name="Perreira-Neves A."/>
            <person name="Rosa I.A."/>
            <person name="Tasca T."/>
            <person name="Bogo M.R."/>
            <person name="de Souza W."/>
        </authorList>
    </citation>
    <scope>NUCLEOTIDE SEQUENCE [LARGE SCALE GENOMIC DNA]</scope>
    <source>
        <strain evidence="1">K</strain>
    </source>
</reference>
<proteinExistence type="predicted"/>
<gene>
    <name evidence="1" type="ORF">TRFO_21617</name>
</gene>
<comment type="caution">
    <text evidence="1">The sequence shown here is derived from an EMBL/GenBank/DDBJ whole genome shotgun (WGS) entry which is preliminary data.</text>
</comment>
<dbReference type="GeneID" id="94836793"/>
<dbReference type="VEuPathDB" id="TrichDB:TRFO_21617"/>
<dbReference type="RefSeq" id="XP_068362538.1">
    <property type="nucleotide sequence ID" value="XM_068502089.1"/>
</dbReference>